<sequence>MAEAVLILATIVQRYKLTAVNQDKLEVNASITLSPKALHMVVNKRM</sequence>
<keyword evidence="2" id="KW-1185">Reference proteome</keyword>
<accession>A0ABT4HUN0</accession>
<comment type="caution">
    <text evidence="1">The sequence shown here is derived from an EMBL/GenBank/DDBJ whole genome shotgun (WGS) entry which is preliminary data.</text>
</comment>
<name>A0ABT4HUN0_9BACL</name>
<reference evidence="1" key="1">
    <citation type="submission" date="2022-09" db="EMBL/GenBank/DDBJ databases">
        <title>Genome analysis and characterization of larvicidal activity of Brevibacillus strains.</title>
        <authorList>
            <person name="Patrusheva E.V."/>
            <person name="Izotova A.O."/>
            <person name="Toshchakov S.V."/>
            <person name="Sineoky S.P."/>
        </authorList>
    </citation>
    <scope>NUCLEOTIDE SEQUENCE</scope>
    <source>
        <strain evidence="1">VKPM_B-13244</strain>
    </source>
</reference>
<dbReference type="EMBL" id="JAPTNG010000004">
    <property type="protein sequence ID" value="MCZ0830500.1"/>
    <property type="molecule type" value="Genomic_DNA"/>
</dbReference>
<dbReference type="Gene3D" id="1.10.630.10">
    <property type="entry name" value="Cytochrome P450"/>
    <property type="match status" value="1"/>
</dbReference>
<proteinExistence type="predicted"/>
<dbReference type="InterPro" id="IPR036396">
    <property type="entry name" value="Cyt_P450_sf"/>
</dbReference>
<dbReference type="RefSeq" id="WP_258416958.1">
    <property type="nucleotide sequence ID" value="NZ_JAPTNG010000004.1"/>
</dbReference>
<evidence type="ECO:0000313" key="1">
    <source>
        <dbReference type="EMBL" id="MCZ0830500.1"/>
    </source>
</evidence>
<gene>
    <name evidence="1" type="ORF">O0535_06780</name>
</gene>
<organism evidence="1 2">
    <name type="scientific">Brevibacillus halotolerans</name>
    <dbReference type="NCBI Taxonomy" id="1507437"/>
    <lineage>
        <taxon>Bacteria</taxon>
        <taxon>Bacillati</taxon>
        <taxon>Bacillota</taxon>
        <taxon>Bacilli</taxon>
        <taxon>Bacillales</taxon>
        <taxon>Paenibacillaceae</taxon>
        <taxon>Brevibacillus</taxon>
    </lineage>
</organism>
<evidence type="ECO:0000313" key="2">
    <source>
        <dbReference type="Proteomes" id="UP001067708"/>
    </source>
</evidence>
<dbReference type="Proteomes" id="UP001067708">
    <property type="component" value="Unassembled WGS sequence"/>
</dbReference>
<protein>
    <submittedName>
        <fullName evidence="1">Cytochrome P450</fullName>
    </submittedName>
</protein>